<proteinExistence type="predicted"/>
<dbReference type="EMBL" id="JAFBEE010000017">
    <property type="protein sequence ID" value="MBM7615777.1"/>
    <property type="molecule type" value="Genomic_DNA"/>
</dbReference>
<name>A0ABS2NSD2_9FIRM</name>
<accession>A0ABS2NSD2</accession>
<organism evidence="1 2">
    <name type="scientific">Alkaliphilus hydrothermalis</name>
    <dbReference type="NCBI Taxonomy" id="1482730"/>
    <lineage>
        <taxon>Bacteria</taxon>
        <taxon>Bacillati</taxon>
        <taxon>Bacillota</taxon>
        <taxon>Clostridia</taxon>
        <taxon>Peptostreptococcales</taxon>
        <taxon>Natronincolaceae</taxon>
        <taxon>Alkaliphilus</taxon>
    </lineage>
</organism>
<dbReference type="Proteomes" id="UP001314796">
    <property type="component" value="Unassembled WGS sequence"/>
</dbReference>
<protein>
    <submittedName>
        <fullName evidence="1">Uncharacterized protein</fullName>
    </submittedName>
</protein>
<evidence type="ECO:0000313" key="1">
    <source>
        <dbReference type="EMBL" id="MBM7615777.1"/>
    </source>
</evidence>
<keyword evidence="2" id="KW-1185">Reference proteome</keyword>
<gene>
    <name evidence="1" type="ORF">JOC73_002351</name>
</gene>
<dbReference type="RefSeq" id="WP_204403364.1">
    <property type="nucleotide sequence ID" value="NZ_JAFBEE010000017.1"/>
</dbReference>
<sequence length="337" mass="39649">MKKILVSIFAFLFILFSFFSTYAFFQSEATIKTFKQFSSPQYKINKALLDRYYHQDEDIKKSAEKELISIILKGIEYERWQEFVDYIQLQAYKGEVLPTTSEQMIFVLNLSKDVAVVGIYNAVGEDFVYHSKIEGLAPVEKIELIQIDDSPHKSLVIYQALDERFGAFFYEEFLDIYYHVADEFKPVWHSTLYFEEVYKETWIDPDSDDTLWNRIVTETVLDFVPTEPFKINSITSTKKYTTKSKETPSKEDFTKIIFDQSTQDFFYWSPKYNHFILGELTTDVFLSEAALLEDLTTGREILYGIDNKSYKIITSKGELIYLPKNKFKGMFQNKIKE</sequence>
<comment type="caution">
    <text evidence="1">The sequence shown here is derived from an EMBL/GenBank/DDBJ whole genome shotgun (WGS) entry which is preliminary data.</text>
</comment>
<reference evidence="1 2" key="1">
    <citation type="submission" date="2021-01" db="EMBL/GenBank/DDBJ databases">
        <title>Genomic Encyclopedia of Type Strains, Phase IV (KMG-IV): sequencing the most valuable type-strain genomes for metagenomic binning, comparative biology and taxonomic classification.</title>
        <authorList>
            <person name="Goeker M."/>
        </authorList>
    </citation>
    <scope>NUCLEOTIDE SEQUENCE [LARGE SCALE GENOMIC DNA]</scope>
    <source>
        <strain evidence="1 2">DSM 25890</strain>
    </source>
</reference>
<evidence type="ECO:0000313" key="2">
    <source>
        <dbReference type="Proteomes" id="UP001314796"/>
    </source>
</evidence>